<reference evidence="1 2" key="1">
    <citation type="submission" date="2020-03" db="EMBL/GenBank/DDBJ databases">
        <title>Genomic Encyclopedia of Type Strains, Phase IV (KMG-IV): sequencing the most valuable type-strain genomes for metagenomic binning, comparative biology and taxonomic classification.</title>
        <authorList>
            <person name="Goeker M."/>
        </authorList>
    </citation>
    <scope>NUCLEOTIDE SEQUENCE [LARGE SCALE GENOMIC DNA]</scope>
    <source>
        <strain evidence="1 2">DSM 105722</strain>
    </source>
</reference>
<sequence length="53" mass="6461">MHLKIAWSRKIVKYDNSLVLRYMKDMKLLTNNQYCYTAKILLNVRLLIFKNIK</sequence>
<protein>
    <submittedName>
        <fullName evidence="1">Uncharacterized protein</fullName>
    </submittedName>
</protein>
<name>A0A7X6BL65_9BACT</name>
<proteinExistence type="predicted"/>
<gene>
    <name evidence="1" type="ORF">GGR15_002905</name>
</gene>
<dbReference type="EMBL" id="JAATLI010000010">
    <property type="protein sequence ID" value="NJC19273.1"/>
    <property type="molecule type" value="Genomic_DNA"/>
</dbReference>
<comment type="caution">
    <text evidence="1">The sequence shown here is derived from an EMBL/GenBank/DDBJ whole genome shotgun (WGS) entry which is preliminary data.</text>
</comment>
<dbReference type="Proteomes" id="UP000576368">
    <property type="component" value="Unassembled WGS sequence"/>
</dbReference>
<evidence type="ECO:0000313" key="2">
    <source>
        <dbReference type="Proteomes" id="UP000576368"/>
    </source>
</evidence>
<accession>A0A7X6BL65</accession>
<evidence type="ECO:0000313" key="1">
    <source>
        <dbReference type="EMBL" id="NJC19273.1"/>
    </source>
</evidence>
<dbReference type="AlphaFoldDB" id="A0A7X6BL65"/>
<organism evidence="1 2">
    <name type="scientific">Butyricimonas paravirosa</name>
    <dbReference type="NCBI Taxonomy" id="1472417"/>
    <lineage>
        <taxon>Bacteria</taxon>
        <taxon>Pseudomonadati</taxon>
        <taxon>Bacteroidota</taxon>
        <taxon>Bacteroidia</taxon>
        <taxon>Bacteroidales</taxon>
        <taxon>Odoribacteraceae</taxon>
        <taxon>Butyricimonas</taxon>
    </lineage>
</organism>